<dbReference type="Gene3D" id="2.160.10.10">
    <property type="entry name" value="Hexapeptide repeat proteins"/>
    <property type="match status" value="1"/>
</dbReference>
<accession>A0ABU1AWP7</accession>
<keyword evidence="2" id="KW-0677">Repeat</keyword>
<dbReference type="PANTHER" id="PTHR23416:SF78">
    <property type="entry name" value="LIPOPOLYSACCHARIDE BIOSYNTHESIS O-ACETYL TRANSFERASE WBBJ-RELATED"/>
    <property type="match status" value="1"/>
</dbReference>
<reference evidence="4 5" key="1">
    <citation type="submission" date="2023-04" db="EMBL/GenBank/DDBJ databases">
        <title>A novel bacteria isolated from coastal sediment.</title>
        <authorList>
            <person name="Liu X.-J."/>
            <person name="Du Z.-J."/>
        </authorList>
    </citation>
    <scope>NUCLEOTIDE SEQUENCE [LARGE SCALE GENOMIC DNA]</scope>
    <source>
        <strain evidence="4 5">SDUM461003</strain>
    </source>
</reference>
<organism evidence="4 5">
    <name type="scientific">Thalassobacterium maritimum</name>
    <dbReference type="NCBI Taxonomy" id="3041265"/>
    <lineage>
        <taxon>Bacteria</taxon>
        <taxon>Pseudomonadati</taxon>
        <taxon>Verrucomicrobiota</taxon>
        <taxon>Opitutia</taxon>
        <taxon>Puniceicoccales</taxon>
        <taxon>Coraliomargaritaceae</taxon>
        <taxon>Thalassobacterium</taxon>
    </lineage>
</organism>
<evidence type="ECO:0000256" key="3">
    <source>
        <dbReference type="ARBA" id="ARBA00023315"/>
    </source>
</evidence>
<dbReference type="InterPro" id="IPR051159">
    <property type="entry name" value="Hexapeptide_acetyltransf"/>
</dbReference>
<dbReference type="InterPro" id="IPR018357">
    <property type="entry name" value="Hexapep_transf_CS"/>
</dbReference>
<dbReference type="InterPro" id="IPR001451">
    <property type="entry name" value="Hexapep"/>
</dbReference>
<dbReference type="Pfam" id="PF00132">
    <property type="entry name" value="Hexapep"/>
    <property type="match status" value="1"/>
</dbReference>
<proteinExistence type="predicted"/>
<keyword evidence="3 4" id="KW-0012">Acyltransferase</keyword>
<dbReference type="CDD" id="cd04647">
    <property type="entry name" value="LbH_MAT_like"/>
    <property type="match status" value="1"/>
</dbReference>
<evidence type="ECO:0000313" key="4">
    <source>
        <dbReference type="EMBL" id="MDQ8208571.1"/>
    </source>
</evidence>
<dbReference type="PANTHER" id="PTHR23416">
    <property type="entry name" value="SIALIC ACID SYNTHASE-RELATED"/>
    <property type="match status" value="1"/>
</dbReference>
<protein>
    <submittedName>
        <fullName evidence="4">Acyltransferase</fullName>
        <ecNumber evidence="4">2.3.1.-</ecNumber>
    </submittedName>
</protein>
<gene>
    <name evidence="4" type="ORF">QEH52_13685</name>
</gene>
<name>A0ABU1AWP7_9BACT</name>
<sequence length="197" mass="21030">MSLWNLLDGGMSHPTAPSNWRERLLYWCGRRLALRHRNVTLPKSTRIHPGAKISPRNGAIHFGENCVVADGAIIQGNVRFGDHCSVQPYTIITGYGSIESPTGQVTIGDKVRIASHGMMIAANHNFSDPHQAIHDQGLSHAPITIADDVWIGGRVNLTGGITIGHGSVIGGGSVVTKDIPPMSIAVGIPAKVVKSRK</sequence>
<evidence type="ECO:0000256" key="1">
    <source>
        <dbReference type="ARBA" id="ARBA00022679"/>
    </source>
</evidence>
<dbReference type="RefSeq" id="WP_308951193.1">
    <property type="nucleotide sequence ID" value="NZ_JARXHW010000034.1"/>
</dbReference>
<dbReference type="EC" id="2.3.1.-" evidence="4"/>
<dbReference type="InterPro" id="IPR011004">
    <property type="entry name" value="Trimer_LpxA-like_sf"/>
</dbReference>
<keyword evidence="5" id="KW-1185">Reference proteome</keyword>
<dbReference type="GO" id="GO:0016746">
    <property type="term" value="F:acyltransferase activity"/>
    <property type="evidence" value="ECO:0007669"/>
    <property type="project" value="UniProtKB-KW"/>
</dbReference>
<dbReference type="PROSITE" id="PS00101">
    <property type="entry name" value="HEXAPEP_TRANSFERASES"/>
    <property type="match status" value="1"/>
</dbReference>
<dbReference type="SUPFAM" id="SSF51161">
    <property type="entry name" value="Trimeric LpxA-like enzymes"/>
    <property type="match status" value="1"/>
</dbReference>
<keyword evidence="1 4" id="KW-0808">Transferase</keyword>
<evidence type="ECO:0000256" key="2">
    <source>
        <dbReference type="ARBA" id="ARBA00022737"/>
    </source>
</evidence>
<dbReference type="Proteomes" id="UP001225316">
    <property type="component" value="Unassembled WGS sequence"/>
</dbReference>
<comment type="caution">
    <text evidence="4">The sequence shown here is derived from an EMBL/GenBank/DDBJ whole genome shotgun (WGS) entry which is preliminary data.</text>
</comment>
<evidence type="ECO:0000313" key="5">
    <source>
        <dbReference type="Proteomes" id="UP001225316"/>
    </source>
</evidence>
<dbReference type="EMBL" id="JARXHW010000034">
    <property type="protein sequence ID" value="MDQ8208571.1"/>
    <property type="molecule type" value="Genomic_DNA"/>
</dbReference>